<feature type="domain" description="Core-binding (CB)" evidence="6">
    <location>
        <begin position="134"/>
        <end position="219"/>
    </location>
</feature>
<evidence type="ECO:0000256" key="1">
    <source>
        <dbReference type="ARBA" id="ARBA00022908"/>
    </source>
</evidence>
<dbReference type="InterPro" id="IPR011010">
    <property type="entry name" value="DNA_brk_join_enz"/>
</dbReference>
<dbReference type="Proteomes" id="UP001612415">
    <property type="component" value="Unassembled WGS sequence"/>
</dbReference>
<dbReference type="Gene3D" id="1.10.150.130">
    <property type="match status" value="1"/>
</dbReference>
<dbReference type="InterPro" id="IPR002104">
    <property type="entry name" value="Integrase_catalytic"/>
</dbReference>
<keyword evidence="8" id="KW-1185">Reference proteome</keyword>
<dbReference type="Gene3D" id="1.10.443.10">
    <property type="entry name" value="Intergrase catalytic core"/>
    <property type="match status" value="1"/>
</dbReference>
<protein>
    <submittedName>
        <fullName evidence="7">Site-specific integrase</fullName>
    </submittedName>
</protein>
<dbReference type="PROSITE" id="PS51900">
    <property type="entry name" value="CB"/>
    <property type="match status" value="1"/>
</dbReference>
<evidence type="ECO:0000256" key="2">
    <source>
        <dbReference type="ARBA" id="ARBA00023125"/>
    </source>
</evidence>
<reference evidence="7 8" key="1">
    <citation type="submission" date="2024-10" db="EMBL/GenBank/DDBJ databases">
        <title>The Natural Products Discovery Center: Release of the First 8490 Sequenced Strains for Exploring Actinobacteria Biosynthetic Diversity.</title>
        <authorList>
            <person name="Kalkreuter E."/>
            <person name="Kautsar S.A."/>
            <person name="Yang D."/>
            <person name="Bader C.D."/>
            <person name="Teijaro C.N."/>
            <person name="Fluegel L."/>
            <person name="Davis C.M."/>
            <person name="Simpson J.R."/>
            <person name="Lauterbach L."/>
            <person name="Steele A.D."/>
            <person name="Gui C."/>
            <person name="Meng S."/>
            <person name="Li G."/>
            <person name="Viehrig K."/>
            <person name="Ye F."/>
            <person name="Su P."/>
            <person name="Kiefer A.F."/>
            <person name="Nichols A."/>
            <person name="Cepeda A.J."/>
            <person name="Yan W."/>
            <person name="Fan B."/>
            <person name="Jiang Y."/>
            <person name="Adhikari A."/>
            <person name="Zheng C.-J."/>
            <person name="Schuster L."/>
            <person name="Cowan T.M."/>
            <person name="Smanski M.J."/>
            <person name="Chevrette M.G."/>
            <person name="De Carvalho L.P.S."/>
            <person name="Shen B."/>
        </authorList>
    </citation>
    <scope>NUCLEOTIDE SEQUENCE [LARGE SCALE GENOMIC DNA]</scope>
    <source>
        <strain evidence="7 8">NPDC051599</strain>
    </source>
</reference>
<gene>
    <name evidence="7" type="ORF">ACIA8P_13875</name>
</gene>
<feature type="domain" description="Tyr recombinase" evidence="5">
    <location>
        <begin position="238"/>
        <end position="410"/>
    </location>
</feature>
<dbReference type="RefSeq" id="WP_398656530.1">
    <property type="nucleotide sequence ID" value="NZ_JBITDC010000004.1"/>
</dbReference>
<dbReference type="InterPro" id="IPR004107">
    <property type="entry name" value="Integrase_SAM-like_N"/>
</dbReference>
<organism evidence="7 8">
    <name type="scientific">Streptomyces cellulosae</name>
    <dbReference type="NCBI Taxonomy" id="1968"/>
    <lineage>
        <taxon>Bacteria</taxon>
        <taxon>Bacillati</taxon>
        <taxon>Actinomycetota</taxon>
        <taxon>Actinomycetes</taxon>
        <taxon>Kitasatosporales</taxon>
        <taxon>Streptomycetaceae</taxon>
        <taxon>Streptomyces</taxon>
    </lineage>
</organism>
<evidence type="ECO:0000259" key="6">
    <source>
        <dbReference type="PROSITE" id="PS51900"/>
    </source>
</evidence>
<name>A0ABW7Y076_STRCE</name>
<dbReference type="InterPro" id="IPR013762">
    <property type="entry name" value="Integrase-like_cat_sf"/>
</dbReference>
<evidence type="ECO:0000313" key="7">
    <source>
        <dbReference type="EMBL" id="MFI5675747.1"/>
    </source>
</evidence>
<keyword evidence="3" id="KW-0233">DNA recombination</keyword>
<dbReference type="SUPFAM" id="SSF56349">
    <property type="entry name" value="DNA breaking-rejoining enzymes"/>
    <property type="match status" value="1"/>
</dbReference>
<sequence>MPFEPPIEPGQQRLFDTHRDLTRFRRPSTHEQWLNDALAVDHIARAWHAAQATAEAHGWSARLLAEIRATLLTALCCRPADEPVRYSELQPLAAARRLPVERTAALLAELGMLIDDRPSSLDRAFDRQLHSVAPAIRADAEDWLRQLLSGTPRSRPRSRETVGEYLRAAAPLLRAWSSSHDHLREITVDDVRKSLAELPAGSARTQALISLRSLFRHLRSQRRIFRNPTARLAPGSVSLPAILPLSETDYQQVVAAAATPEHRLALALSAVHAARPGDIRRLQLEDVDLGDRRVTIAGHVRRLDDLSLKAVKEYLVHRRARWPSTANPHLLVSGRTVYDTRPVTSYYINNLFRGHKATLDRLRVDRWLEEALNRGPDPLHLAAVFGISTASAIRYAQAARQILEDDTTPP</sequence>
<evidence type="ECO:0000256" key="3">
    <source>
        <dbReference type="ARBA" id="ARBA00023172"/>
    </source>
</evidence>
<comment type="caution">
    <text evidence="7">The sequence shown here is derived from an EMBL/GenBank/DDBJ whole genome shotgun (WGS) entry which is preliminary data.</text>
</comment>
<evidence type="ECO:0000256" key="4">
    <source>
        <dbReference type="PROSITE-ProRule" id="PRU01248"/>
    </source>
</evidence>
<dbReference type="InterPro" id="IPR010998">
    <property type="entry name" value="Integrase_recombinase_N"/>
</dbReference>
<evidence type="ECO:0000313" key="8">
    <source>
        <dbReference type="Proteomes" id="UP001612415"/>
    </source>
</evidence>
<keyword evidence="1" id="KW-0229">DNA integration</keyword>
<dbReference type="Pfam" id="PF02899">
    <property type="entry name" value="Phage_int_SAM_1"/>
    <property type="match status" value="1"/>
</dbReference>
<keyword evidence="2 4" id="KW-0238">DNA-binding</keyword>
<dbReference type="PROSITE" id="PS51898">
    <property type="entry name" value="TYR_RECOMBINASE"/>
    <property type="match status" value="1"/>
</dbReference>
<dbReference type="InterPro" id="IPR044068">
    <property type="entry name" value="CB"/>
</dbReference>
<dbReference type="EMBL" id="JBITDC010000004">
    <property type="protein sequence ID" value="MFI5675747.1"/>
    <property type="molecule type" value="Genomic_DNA"/>
</dbReference>
<accession>A0ABW7Y076</accession>
<evidence type="ECO:0000259" key="5">
    <source>
        <dbReference type="PROSITE" id="PS51898"/>
    </source>
</evidence>
<proteinExistence type="predicted"/>